<evidence type="ECO:0000256" key="2">
    <source>
        <dbReference type="SAM" id="Phobius"/>
    </source>
</evidence>
<name>K0ZBF4_9ACTN</name>
<dbReference type="Proteomes" id="UP000006069">
    <property type="component" value="Unassembled WGS sequence"/>
</dbReference>
<keyword evidence="2" id="KW-0812">Transmembrane</keyword>
<keyword evidence="5" id="KW-1185">Reference proteome</keyword>
<evidence type="ECO:0000313" key="5">
    <source>
        <dbReference type="Proteomes" id="UP000006069"/>
    </source>
</evidence>
<accession>K0ZBF4</accession>
<feature type="region of interest" description="Disordered" evidence="1">
    <location>
        <begin position="1"/>
        <end position="59"/>
    </location>
</feature>
<dbReference type="PATRIC" id="fig|742818.3.peg.427"/>
<feature type="transmembrane region" description="Helical" evidence="2">
    <location>
        <begin position="70"/>
        <end position="89"/>
    </location>
</feature>
<reference evidence="4 5" key="1">
    <citation type="submission" date="2012-08" db="EMBL/GenBank/DDBJ databases">
        <title>The Genome Sequence of Slackia piriformis YIT 12062.</title>
        <authorList>
            <consortium name="The Broad Institute Genome Sequencing Platform"/>
            <person name="Earl A."/>
            <person name="Ward D."/>
            <person name="Feldgarden M."/>
            <person name="Gevers D."/>
            <person name="Morotomi M."/>
            <person name="Walker B."/>
            <person name="Young S.K."/>
            <person name="Zeng Q."/>
            <person name="Gargeya S."/>
            <person name="Fitzgerald M."/>
            <person name="Haas B."/>
            <person name="Abouelleil A."/>
            <person name="Alvarado L."/>
            <person name="Arachchi H.M."/>
            <person name="Berlin A.M."/>
            <person name="Chapman S.B."/>
            <person name="Goldberg J."/>
            <person name="Griggs A."/>
            <person name="Gujja S."/>
            <person name="Hansen M."/>
            <person name="Howarth C."/>
            <person name="Imamovic A."/>
            <person name="Larimer J."/>
            <person name="McCowen C."/>
            <person name="Montmayeur A."/>
            <person name="Murphy C."/>
            <person name="Neiman D."/>
            <person name="Pearson M."/>
            <person name="Priest M."/>
            <person name="Roberts A."/>
            <person name="Saif S."/>
            <person name="Shea T."/>
            <person name="Sisk P."/>
            <person name="Sykes S."/>
            <person name="Wortman J."/>
            <person name="Nusbaum C."/>
            <person name="Birren B."/>
        </authorList>
    </citation>
    <scope>NUCLEOTIDE SEQUENCE [LARGE SCALE GENOMIC DNA]</scope>
    <source>
        <strain evidence="4 5">YIT 12062</strain>
    </source>
</reference>
<comment type="caution">
    <text evidence="4">The sequence shown here is derived from an EMBL/GenBank/DDBJ whole genome shotgun (WGS) entry which is preliminary data.</text>
</comment>
<dbReference type="AlphaFoldDB" id="K0ZBF4"/>
<evidence type="ECO:0000256" key="1">
    <source>
        <dbReference type="SAM" id="MobiDB-lite"/>
    </source>
</evidence>
<dbReference type="HOGENOM" id="CLU_055782_1_1_11"/>
<protein>
    <recommendedName>
        <fullName evidence="3">Peptidase C39-like domain-containing protein</fullName>
    </recommendedName>
</protein>
<sequence length="369" mass="39317">MVSKRAKNDSIDDSREAARQRLERRRARSDASSGNGDGARKAGSSRSSARNVRPSAASSNVRVIHIPRPLVIAAGILFLVALFAGVNAIEHSCARENAVDSIEADTGQPTQNEEPAAEPEQADLSLLPADLSQEDVDSLTAQASDPRIVFIVNKRQQYVDAFGEERATKLLQLAAQEPDAVDFVASLLDSYPASSGEPYEEQVSKGSVPLLFQWDERWGYVEYCAGPFGSTGCCPTSLSMVYMGLTGKTDKTPADMAELATQNGYAADDEGTIGSFLTDMAPGLGLQCEFFAPSSASLLTYLESGYVVIVNVGPGDFTTAGHFFVATGEASDGSVKIHDPYSNANSSVTWDADVLANQSIAMYAFKAQS</sequence>
<dbReference type="RefSeq" id="WP_009138619.1">
    <property type="nucleotide sequence ID" value="NZ_JH815198.1"/>
</dbReference>
<dbReference type="OrthoDB" id="3186156at2"/>
<feature type="compositionally biased region" description="Basic and acidic residues" evidence="1">
    <location>
        <begin position="1"/>
        <end position="21"/>
    </location>
</feature>
<organism evidence="4 5">
    <name type="scientific">Slackia piriformis YIT 12062</name>
    <dbReference type="NCBI Taxonomy" id="742818"/>
    <lineage>
        <taxon>Bacteria</taxon>
        <taxon>Bacillati</taxon>
        <taxon>Actinomycetota</taxon>
        <taxon>Coriobacteriia</taxon>
        <taxon>Eggerthellales</taxon>
        <taxon>Eggerthellaceae</taxon>
        <taxon>Slackia</taxon>
    </lineage>
</organism>
<dbReference type="EMBL" id="ADMD01000001">
    <property type="protein sequence ID" value="EJZ84780.1"/>
    <property type="molecule type" value="Genomic_DNA"/>
</dbReference>
<keyword evidence="2" id="KW-1133">Transmembrane helix</keyword>
<evidence type="ECO:0000313" key="4">
    <source>
        <dbReference type="EMBL" id="EJZ84780.1"/>
    </source>
</evidence>
<dbReference type="Pfam" id="PF13529">
    <property type="entry name" value="Peptidase_C39_2"/>
    <property type="match status" value="1"/>
</dbReference>
<feature type="domain" description="Peptidase C39-like" evidence="3">
    <location>
        <begin position="207"/>
        <end position="341"/>
    </location>
</feature>
<keyword evidence="2" id="KW-0472">Membrane</keyword>
<dbReference type="Gene3D" id="3.90.70.10">
    <property type="entry name" value="Cysteine proteinases"/>
    <property type="match status" value="1"/>
</dbReference>
<gene>
    <name evidence="4" type="ORF">HMPREF9451_00384</name>
</gene>
<feature type="compositionally biased region" description="Low complexity" evidence="1">
    <location>
        <begin position="41"/>
        <end position="50"/>
    </location>
</feature>
<dbReference type="eggNOG" id="COG0768">
    <property type="taxonomic scope" value="Bacteria"/>
</dbReference>
<dbReference type="InParanoid" id="K0ZBF4"/>
<evidence type="ECO:0000259" key="3">
    <source>
        <dbReference type="Pfam" id="PF13529"/>
    </source>
</evidence>
<proteinExistence type="predicted"/>
<dbReference type="InterPro" id="IPR039564">
    <property type="entry name" value="Peptidase_C39-like"/>
</dbReference>